<dbReference type="PANTHER" id="PTHR24148:SF82">
    <property type="entry name" value="HETEROKARYON INCOMPATIBILITY DOMAIN-CONTAINING PROTEIN"/>
    <property type="match status" value="1"/>
</dbReference>
<sequence>MASDQDPSDPQLPDSFEYSSLPDDGSSVCIRLLELLPGKGGEEIRIKLSPVSLSQEIKYEALSYCWGSAKTTGFILCNGKSFAVTANLMGALEMLRQEDSTSRLWIDAVCINQGSISERNQQVAVMRDIYSNANQTIVWLGPEADGSEIALGIIPDLLAVRDKFGGGWGNSEAPIEINTRYLEAPEEIDSAPGVRQLIQNTQARTAFLALLGRPWFTRVWIIQEVVVSHHATVVCGSVRLPFDDLVQAAWVFDSLGLQTNIGLRRLLEPLWDIWDTRRKYDDWWPNTMFQLLLRHRWCLATDPRDKVYALCGIANDAKTESQRNSEQLPPDWRQVVESQPLPTLVNNPDYGLTIVDVYTKLAANLLTSPNVGLDLFSAIHPSIPRIDGLPSWAPDWSVTDRFYNFRVSSKNFFYDAERRRPFESDPTSSIQPHEGGYSVRGGSVGSARDIWLSKAVAWRSEYLRSFQACRESHSDIRVSDPPQTITLSGMIVDVIDTVGQPSVSAGSRPYEFLMRVAEWSAIARDARLRVVAANEAAALAGIKDGEHMAIPAAPYLLSADHQSAIRAWVLTMMGGHVYVETEIHAHVGFNMLHRAMELSQEIVFYKTMLEIAELRASGGLATLNAPESSIKEWEAYDAETAGTLLAEAEAKLAGLRSNRYWILVERAKEALGVGMHTRFVVGKKGYYALVPAAAIEGDEIVVFRGGCMPIVVRDRRQIVGDCYVHGIMEGEVWKEELCREFVIS</sequence>
<evidence type="ECO:0000256" key="1">
    <source>
        <dbReference type="SAM" id="MobiDB-lite"/>
    </source>
</evidence>
<feature type="region of interest" description="Disordered" evidence="1">
    <location>
        <begin position="1"/>
        <end position="20"/>
    </location>
</feature>
<dbReference type="InterPro" id="IPR052895">
    <property type="entry name" value="HetReg/Transcr_Mod"/>
</dbReference>
<reference evidence="3" key="1">
    <citation type="submission" date="2023-06" db="EMBL/GenBank/DDBJ databases">
        <title>Genome-scale phylogeny and comparative genomics of the fungal order Sordariales.</title>
        <authorList>
            <consortium name="Lawrence Berkeley National Laboratory"/>
            <person name="Hensen N."/>
            <person name="Bonometti L."/>
            <person name="Westerberg I."/>
            <person name="Brannstrom I.O."/>
            <person name="Guillou S."/>
            <person name="Cros-Aarteil S."/>
            <person name="Calhoun S."/>
            <person name="Haridas S."/>
            <person name="Kuo A."/>
            <person name="Mondo S."/>
            <person name="Pangilinan J."/>
            <person name="Riley R."/>
            <person name="Labutti K."/>
            <person name="Andreopoulos B."/>
            <person name="Lipzen A."/>
            <person name="Chen C."/>
            <person name="Yanf M."/>
            <person name="Daum C."/>
            <person name="Ng V."/>
            <person name="Clum A."/>
            <person name="Steindorff A."/>
            <person name="Ohm R."/>
            <person name="Martin F."/>
            <person name="Silar P."/>
            <person name="Natvig D."/>
            <person name="Lalanne C."/>
            <person name="Gautier V."/>
            <person name="Ament-Velasquez S.L."/>
            <person name="Kruys A."/>
            <person name="Hutchinson M.I."/>
            <person name="Powell A.J."/>
            <person name="Barry K."/>
            <person name="Miller A.N."/>
            <person name="Grigoriev I.V."/>
            <person name="Debuchy R."/>
            <person name="Gladieux P."/>
            <person name="Thoren M.H."/>
            <person name="Johannesson H."/>
        </authorList>
    </citation>
    <scope>NUCLEOTIDE SEQUENCE</scope>
    <source>
        <strain evidence="3">PSN4</strain>
    </source>
</reference>
<feature type="domain" description="Heterokaryon incompatibility" evidence="2">
    <location>
        <begin position="59"/>
        <end position="224"/>
    </location>
</feature>
<name>A0AAJ0BIU3_9PEZI</name>
<accession>A0AAJ0BIU3</accession>
<comment type="caution">
    <text evidence="3">The sequence shown here is derived from an EMBL/GenBank/DDBJ whole genome shotgun (WGS) entry which is preliminary data.</text>
</comment>
<evidence type="ECO:0000313" key="3">
    <source>
        <dbReference type="EMBL" id="KAK1759083.1"/>
    </source>
</evidence>
<dbReference type="PANTHER" id="PTHR24148">
    <property type="entry name" value="ANKYRIN REPEAT DOMAIN-CONTAINING PROTEIN 39 HOMOLOG-RELATED"/>
    <property type="match status" value="1"/>
</dbReference>
<dbReference type="EMBL" id="MU839828">
    <property type="protein sequence ID" value="KAK1759083.1"/>
    <property type="molecule type" value="Genomic_DNA"/>
</dbReference>
<organism evidence="3 4">
    <name type="scientific">Echria macrotheca</name>
    <dbReference type="NCBI Taxonomy" id="438768"/>
    <lineage>
        <taxon>Eukaryota</taxon>
        <taxon>Fungi</taxon>
        <taxon>Dikarya</taxon>
        <taxon>Ascomycota</taxon>
        <taxon>Pezizomycotina</taxon>
        <taxon>Sordariomycetes</taxon>
        <taxon>Sordariomycetidae</taxon>
        <taxon>Sordariales</taxon>
        <taxon>Schizotheciaceae</taxon>
        <taxon>Echria</taxon>
    </lineage>
</organism>
<dbReference type="AlphaFoldDB" id="A0AAJ0BIU3"/>
<dbReference type="Pfam" id="PF26639">
    <property type="entry name" value="Het-6_barrel"/>
    <property type="match status" value="1"/>
</dbReference>
<proteinExistence type="predicted"/>
<evidence type="ECO:0000259" key="2">
    <source>
        <dbReference type="Pfam" id="PF06985"/>
    </source>
</evidence>
<dbReference type="InterPro" id="IPR010730">
    <property type="entry name" value="HET"/>
</dbReference>
<feature type="compositionally biased region" description="Low complexity" evidence="1">
    <location>
        <begin position="1"/>
        <end position="15"/>
    </location>
</feature>
<evidence type="ECO:0000313" key="4">
    <source>
        <dbReference type="Proteomes" id="UP001239445"/>
    </source>
</evidence>
<protein>
    <submittedName>
        <fullName evidence="3">Heterokaryon incompatibility protein-domain-containing protein</fullName>
    </submittedName>
</protein>
<gene>
    <name evidence="3" type="ORF">QBC47DRAFT_371042</name>
</gene>
<dbReference type="Proteomes" id="UP001239445">
    <property type="component" value="Unassembled WGS sequence"/>
</dbReference>
<keyword evidence="4" id="KW-1185">Reference proteome</keyword>
<dbReference type="Pfam" id="PF06985">
    <property type="entry name" value="HET"/>
    <property type="match status" value="1"/>
</dbReference>